<dbReference type="Gene3D" id="3.40.50.150">
    <property type="entry name" value="Vaccinia Virus protein VP39"/>
    <property type="match status" value="1"/>
</dbReference>
<evidence type="ECO:0008006" key="3">
    <source>
        <dbReference type="Google" id="ProtNLM"/>
    </source>
</evidence>
<evidence type="ECO:0000313" key="1">
    <source>
        <dbReference type="EMBL" id="GFH47895.1"/>
    </source>
</evidence>
<keyword evidence="2" id="KW-1185">Reference proteome</keyword>
<dbReference type="AlphaFoldDB" id="A0AAD3CND8"/>
<protein>
    <recommendedName>
        <fullName evidence="3">Methyltransferase domain-containing protein</fullName>
    </recommendedName>
</protein>
<organism evidence="1 2">
    <name type="scientific">Chaetoceros tenuissimus</name>
    <dbReference type="NCBI Taxonomy" id="426638"/>
    <lineage>
        <taxon>Eukaryota</taxon>
        <taxon>Sar</taxon>
        <taxon>Stramenopiles</taxon>
        <taxon>Ochrophyta</taxon>
        <taxon>Bacillariophyta</taxon>
        <taxon>Coscinodiscophyceae</taxon>
        <taxon>Chaetocerotophycidae</taxon>
        <taxon>Chaetocerotales</taxon>
        <taxon>Chaetocerotaceae</taxon>
        <taxon>Chaetoceros</taxon>
    </lineage>
</organism>
<dbReference type="InterPro" id="IPR029063">
    <property type="entry name" value="SAM-dependent_MTases_sf"/>
</dbReference>
<name>A0AAD3CND8_9STRA</name>
<dbReference type="Proteomes" id="UP001054902">
    <property type="component" value="Unassembled WGS sequence"/>
</dbReference>
<sequence length="290" mass="33206">MSTQDGTETSEKEVIVDRNFNDLVKLFKDRIYGTIKGNYRFDMAIEDIEAVLVESSICTPLYALDIGGGLGQMSLYFLQAPSFSKVMYYDVSDEMKRHVDGEIERLSEEFNAGNSIEQEAINKTIKSTKVVTRVGGIKNAIQEIFQEVQDANSKALPDVVTLHAVLEWLSSPMEDLESLLTSMKSNSILSLLYYNKIADDKKKKTYKPRKKPRKPSKLTPYHEFHSDDIEKILVESGFEIARRTGIRIGKFKQNASDEELETYLEQERKIARVEPFCRQGRYNHIVAIKR</sequence>
<reference evidence="1 2" key="1">
    <citation type="journal article" date="2021" name="Sci. Rep.">
        <title>The genome of the diatom Chaetoceros tenuissimus carries an ancient integrated fragment of an extant virus.</title>
        <authorList>
            <person name="Hongo Y."/>
            <person name="Kimura K."/>
            <person name="Takaki Y."/>
            <person name="Yoshida Y."/>
            <person name="Baba S."/>
            <person name="Kobayashi G."/>
            <person name="Nagasaki K."/>
            <person name="Hano T."/>
            <person name="Tomaru Y."/>
        </authorList>
    </citation>
    <scope>NUCLEOTIDE SEQUENCE [LARGE SCALE GENOMIC DNA]</scope>
    <source>
        <strain evidence="1 2">NIES-3715</strain>
    </source>
</reference>
<accession>A0AAD3CND8</accession>
<evidence type="ECO:0000313" key="2">
    <source>
        <dbReference type="Proteomes" id="UP001054902"/>
    </source>
</evidence>
<comment type="caution">
    <text evidence="1">The sequence shown here is derived from an EMBL/GenBank/DDBJ whole genome shotgun (WGS) entry which is preliminary data.</text>
</comment>
<proteinExistence type="predicted"/>
<dbReference type="EMBL" id="BLLK01000025">
    <property type="protein sequence ID" value="GFH47895.1"/>
    <property type="molecule type" value="Genomic_DNA"/>
</dbReference>
<dbReference type="Pfam" id="PF13489">
    <property type="entry name" value="Methyltransf_23"/>
    <property type="match status" value="1"/>
</dbReference>
<gene>
    <name evidence="1" type="ORF">CTEN210_04371</name>
</gene>
<dbReference type="SUPFAM" id="SSF53335">
    <property type="entry name" value="S-adenosyl-L-methionine-dependent methyltransferases"/>
    <property type="match status" value="1"/>
</dbReference>